<feature type="transmembrane region" description="Helical" evidence="10">
    <location>
        <begin position="251"/>
        <end position="272"/>
    </location>
</feature>
<evidence type="ECO:0000256" key="10">
    <source>
        <dbReference type="SAM" id="Phobius"/>
    </source>
</evidence>
<keyword evidence="7 10" id="KW-1133">Transmembrane helix</keyword>
<proteinExistence type="inferred from homology"/>
<evidence type="ECO:0000256" key="9">
    <source>
        <dbReference type="ARBA" id="ARBA00023180"/>
    </source>
</evidence>
<dbReference type="PANTHER" id="PTHR48063:SF103">
    <property type="entry name" value="LEUCINE-RICH RECEPTOR-LIKE KINASE FAMILY PROTEIN"/>
    <property type="match status" value="1"/>
</dbReference>
<keyword evidence="3" id="KW-0433">Leucine-rich repeat</keyword>
<keyword evidence="11" id="KW-0675">Receptor</keyword>
<keyword evidence="8 10" id="KW-0472">Membrane</keyword>
<accession>A0AAW2L4R3</accession>
<keyword evidence="4 10" id="KW-0812">Transmembrane</keyword>
<gene>
    <name evidence="11" type="ORF">Sangu_2269900</name>
</gene>
<dbReference type="GO" id="GO:0016020">
    <property type="term" value="C:membrane"/>
    <property type="evidence" value="ECO:0007669"/>
    <property type="project" value="UniProtKB-SubCell"/>
</dbReference>
<evidence type="ECO:0000256" key="1">
    <source>
        <dbReference type="ARBA" id="ARBA00004479"/>
    </source>
</evidence>
<name>A0AAW2L4R3_9LAMI</name>
<dbReference type="AlphaFoldDB" id="A0AAW2L4R3"/>
<dbReference type="Gene3D" id="3.80.10.10">
    <property type="entry name" value="Ribonuclease Inhibitor"/>
    <property type="match status" value="1"/>
</dbReference>
<comment type="caution">
    <text evidence="11">The sequence shown here is derived from an EMBL/GenBank/DDBJ whole genome shotgun (WGS) entry which is preliminary data.</text>
</comment>
<dbReference type="Pfam" id="PF00560">
    <property type="entry name" value="LRR_1"/>
    <property type="match status" value="6"/>
</dbReference>
<dbReference type="InterPro" id="IPR001611">
    <property type="entry name" value="Leu-rich_rpt"/>
</dbReference>
<dbReference type="InterPro" id="IPR046956">
    <property type="entry name" value="RLP23-like"/>
</dbReference>
<dbReference type="PRINTS" id="PR00019">
    <property type="entry name" value="LEURICHRPT"/>
</dbReference>
<comment type="subcellular location">
    <subcellularLocation>
        <location evidence="1">Membrane</location>
        <topology evidence="1">Single-pass type I membrane protein</topology>
    </subcellularLocation>
</comment>
<dbReference type="InterPro" id="IPR032675">
    <property type="entry name" value="LRR_dom_sf"/>
</dbReference>
<reference evidence="11" key="1">
    <citation type="submission" date="2020-06" db="EMBL/GenBank/DDBJ databases">
        <authorList>
            <person name="Li T."/>
            <person name="Hu X."/>
            <person name="Zhang T."/>
            <person name="Song X."/>
            <person name="Zhang H."/>
            <person name="Dai N."/>
            <person name="Sheng W."/>
            <person name="Hou X."/>
            <person name="Wei L."/>
        </authorList>
    </citation>
    <scope>NUCLEOTIDE SEQUENCE</scope>
    <source>
        <strain evidence="11">G01</strain>
        <tissue evidence="11">Leaf</tissue>
    </source>
</reference>
<organism evidence="11">
    <name type="scientific">Sesamum angustifolium</name>
    <dbReference type="NCBI Taxonomy" id="2727405"/>
    <lineage>
        <taxon>Eukaryota</taxon>
        <taxon>Viridiplantae</taxon>
        <taxon>Streptophyta</taxon>
        <taxon>Embryophyta</taxon>
        <taxon>Tracheophyta</taxon>
        <taxon>Spermatophyta</taxon>
        <taxon>Magnoliopsida</taxon>
        <taxon>eudicotyledons</taxon>
        <taxon>Gunneridae</taxon>
        <taxon>Pentapetalae</taxon>
        <taxon>asterids</taxon>
        <taxon>lamiids</taxon>
        <taxon>Lamiales</taxon>
        <taxon>Pedaliaceae</taxon>
        <taxon>Sesamum</taxon>
    </lineage>
</organism>
<dbReference type="SUPFAM" id="SSF52058">
    <property type="entry name" value="L domain-like"/>
    <property type="match status" value="1"/>
</dbReference>
<evidence type="ECO:0000313" key="11">
    <source>
        <dbReference type="EMBL" id="KAL0314255.1"/>
    </source>
</evidence>
<dbReference type="PANTHER" id="PTHR48063">
    <property type="entry name" value="LRR RECEPTOR-LIKE KINASE"/>
    <property type="match status" value="1"/>
</dbReference>
<evidence type="ECO:0000256" key="5">
    <source>
        <dbReference type="ARBA" id="ARBA00022729"/>
    </source>
</evidence>
<feature type="transmembrane region" description="Helical" evidence="10">
    <location>
        <begin position="278"/>
        <end position="300"/>
    </location>
</feature>
<evidence type="ECO:0000256" key="7">
    <source>
        <dbReference type="ARBA" id="ARBA00022989"/>
    </source>
</evidence>
<evidence type="ECO:0000256" key="2">
    <source>
        <dbReference type="ARBA" id="ARBA00009592"/>
    </source>
</evidence>
<evidence type="ECO:0000256" key="6">
    <source>
        <dbReference type="ARBA" id="ARBA00022737"/>
    </source>
</evidence>
<keyword evidence="5" id="KW-0732">Signal</keyword>
<evidence type="ECO:0000256" key="8">
    <source>
        <dbReference type="ARBA" id="ARBA00023136"/>
    </source>
</evidence>
<comment type="similarity">
    <text evidence="2">Belongs to the RLP family.</text>
</comment>
<dbReference type="PROSITE" id="PS51450">
    <property type="entry name" value="LRR"/>
    <property type="match status" value="1"/>
</dbReference>
<evidence type="ECO:0000256" key="3">
    <source>
        <dbReference type="ARBA" id="ARBA00022614"/>
    </source>
</evidence>
<sequence>MARNNMMSLRVLSLRDNEFSGTVPLELCDLTEIQVLDLSGNNISGRIPGCFNNFTSLVQHSRTTETLKLAPGFVFTDGSHFDVSFYIENALVHWKGLEREYNRTLRLLKLIDLSNNGFVGNIPKEFSLLRGLVSLNLSRNHLTGNIDSEIGQMEMLESLDLSRNQLSGEIPIGMAGLNYLSVLDLSNNNLSGSIPSGTQLRGFSASAYAGNNGLCGPPLAACLAPDHGPGTPQATDDDHVGKEDSIFGMGFYISVVLGFVVGFWGVIVTLVVNKSWRMAYFGFWNKIYDWLYVTITIIYLRRSR</sequence>
<reference evidence="11" key="2">
    <citation type="journal article" date="2024" name="Plant">
        <title>Genomic evolution and insights into agronomic trait innovations of Sesamum species.</title>
        <authorList>
            <person name="Miao H."/>
            <person name="Wang L."/>
            <person name="Qu L."/>
            <person name="Liu H."/>
            <person name="Sun Y."/>
            <person name="Le M."/>
            <person name="Wang Q."/>
            <person name="Wei S."/>
            <person name="Zheng Y."/>
            <person name="Lin W."/>
            <person name="Duan Y."/>
            <person name="Cao H."/>
            <person name="Xiong S."/>
            <person name="Wang X."/>
            <person name="Wei L."/>
            <person name="Li C."/>
            <person name="Ma Q."/>
            <person name="Ju M."/>
            <person name="Zhao R."/>
            <person name="Li G."/>
            <person name="Mu C."/>
            <person name="Tian Q."/>
            <person name="Mei H."/>
            <person name="Zhang T."/>
            <person name="Gao T."/>
            <person name="Zhang H."/>
        </authorList>
    </citation>
    <scope>NUCLEOTIDE SEQUENCE</scope>
    <source>
        <strain evidence="11">G01</strain>
    </source>
</reference>
<protein>
    <submittedName>
        <fullName evidence="11">Receptor-like protein EIX2</fullName>
    </submittedName>
</protein>
<dbReference type="FunFam" id="3.80.10.10:FF:000111">
    <property type="entry name" value="LRR receptor-like serine/threonine-protein kinase ERECTA"/>
    <property type="match status" value="1"/>
</dbReference>
<dbReference type="EMBL" id="JACGWK010000015">
    <property type="protein sequence ID" value="KAL0314255.1"/>
    <property type="molecule type" value="Genomic_DNA"/>
</dbReference>
<keyword evidence="9" id="KW-0325">Glycoprotein</keyword>
<keyword evidence="6" id="KW-0677">Repeat</keyword>
<evidence type="ECO:0000256" key="4">
    <source>
        <dbReference type="ARBA" id="ARBA00022692"/>
    </source>
</evidence>